<sequence length="291" mass="33665">MQQKKVTGNDHRHRHLTTFPTDWLYNTVPSPQRRLTELESNTSRHDEHESPQLPNNIGTQNIVWNNTLLQADRMHAAAFYARLRRNKALIFGAKLIMAGWLNVEEFGWNKLFVLADLHQVNFYKGLGEMERSSPVFLIDLVSIQKARISSKDDDRELMAEDVNSRTFVLLYDEIGERKNWDLHEYKGHLFQDVQNRSPTTCDACKQSLWSIRQPPPAVNCTRCNTQVHTYHYDEDDGSVNPCPRIPIGTPAKHGDGLNLRTLRLKADTIEMKSTWISYINNSVQHRSEIKS</sequence>
<dbReference type="Gene3D" id="3.30.60.20">
    <property type="match status" value="1"/>
</dbReference>
<evidence type="ECO:0000313" key="6">
    <source>
        <dbReference type="Proteomes" id="UP001164746"/>
    </source>
</evidence>
<gene>
    <name evidence="5" type="ORF">MAR_031878</name>
</gene>
<feature type="domain" description="Phorbol-ester/DAG-type" evidence="4">
    <location>
        <begin position="187"/>
        <end position="242"/>
    </location>
</feature>
<accession>A0ABY7F927</accession>
<evidence type="ECO:0000256" key="1">
    <source>
        <dbReference type="ARBA" id="ARBA00022723"/>
    </source>
</evidence>
<dbReference type="Proteomes" id="UP001164746">
    <property type="component" value="Chromosome 10"/>
</dbReference>
<keyword evidence="6" id="KW-1185">Reference proteome</keyword>
<dbReference type="InterPro" id="IPR002219">
    <property type="entry name" value="PKC_DAG/PE"/>
</dbReference>
<feature type="region of interest" description="Disordered" evidence="3">
    <location>
        <begin position="38"/>
        <end position="58"/>
    </location>
</feature>
<keyword evidence="2" id="KW-0862">Zinc</keyword>
<feature type="compositionally biased region" description="Basic and acidic residues" evidence="3">
    <location>
        <begin position="38"/>
        <end position="50"/>
    </location>
</feature>
<dbReference type="InterPro" id="IPR046349">
    <property type="entry name" value="C1-like_sf"/>
</dbReference>
<protein>
    <submittedName>
        <fullName evidence="5">ROCK2-like protein</fullName>
    </submittedName>
</protein>
<dbReference type="PROSITE" id="PS50081">
    <property type="entry name" value="ZF_DAG_PE_2"/>
    <property type="match status" value="1"/>
</dbReference>
<evidence type="ECO:0000256" key="3">
    <source>
        <dbReference type="SAM" id="MobiDB-lite"/>
    </source>
</evidence>
<keyword evidence="1" id="KW-0479">Metal-binding</keyword>
<evidence type="ECO:0000256" key="2">
    <source>
        <dbReference type="ARBA" id="ARBA00022833"/>
    </source>
</evidence>
<organism evidence="5 6">
    <name type="scientific">Mya arenaria</name>
    <name type="common">Soft-shell clam</name>
    <dbReference type="NCBI Taxonomy" id="6604"/>
    <lineage>
        <taxon>Eukaryota</taxon>
        <taxon>Metazoa</taxon>
        <taxon>Spiralia</taxon>
        <taxon>Lophotrochozoa</taxon>
        <taxon>Mollusca</taxon>
        <taxon>Bivalvia</taxon>
        <taxon>Autobranchia</taxon>
        <taxon>Heteroconchia</taxon>
        <taxon>Euheterodonta</taxon>
        <taxon>Imparidentia</taxon>
        <taxon>Neoheterodontei</taxon>
        <taxon>Myida</taxon>
        <taxon>Myoidea</taxon>
        <taxon>Myidae</taxon>
        <taxon>Mya</taxon>
    </lineage>
</organism>
<reference evidence="5" key="1">
    <citation type="submission" date="2022-11" db="EMBL/GenBank/DDBJ databases">
        <title>Centuries of genome instability and evolution in soft-shell clam transmissible cancer (bioRxiv).</title>
        <authorList>
            <person name="Hart S.F.M."/>
            <person name="Yonemitsu M.A."/>
            <person name="Giersch R.M."/>
            <person name="Beal B.F."/>
            <person name="Arriagada G."/>
            <person name="Davis B.W."/>
            <person name="Ostrander E.A."/>
            <person name="Goff S.P."/>
            <person name="Metzger M.J."/>
        </authorList>
    </citation>
    <scope>NUCLEOTIDE SEQUENCE</scope>
    <source>
        <strain evidence="5">MELC-2E11</strain>
        <tissue evidence="5">Siphon/mantle</tissue>
    </source>
</reference>
<name>A0ABY7F927_MYAAR</name>
<proteinExistence type="predicted"/>
<dbReference type="EMBL" id="CP111021">
    <property type="protein sequence ID" value="WAR17284.1"/>
    <property type="molecule type" value="Genomic_DNA"/>
</dbReference>
<dbReference type="SUPFAM" id="SSF57889">
    <property type="entry name" value="Cysteine-rich domain"/>
    <property type="match status" value="1"/>
</dbReference>
<evidence type="ECO:0000313" key="5">
    <source>
        <dbReference type="EMBL" id="WAR17284.1"/>
    </source>
</evidence>
<evidence type="ECO:0000259" key="4">
    <source>
        <dbReference type="PROSITE" id="PS50081"/>
    </source>
</evidence>